<dbReference type="Gene3D" id="3.40.50.1820">
    <property type="entry name" value="alpha/beta hydrolase"/>
    <property type="match status" value="1"/>
</dbReference>
<keyword evidence="5" id="KW-0413">Isomerase</keyword>
<sequence length="535" mass="58283">MGASSSTMNPEEVRALAQTPVAYECPLGAPRADTPKVYFDIQLGRGSSATKLGRVTMELRADVAPKTAENFRALCEKPEGEGYLGSRFHRVIPQFMCQGGDFTADNGTGGRSIYGRTFPDENFTLQHLGPGILSMANAGPNTNGSQFFICTVATPFLNGKHTVALRLREEADDVPNESEAEDAATLAAATAHRASEVWDGKVRGPVRATRVRSERYGKFDFCHEVVAVCEDGGELEMCTTNVGADVRGRPARERDGRPARRARPLVVWGHGMRGHLWNDDKEGLWNFWSTEDLGSIAVARYNARGYGKSSDVRRAREARWDARASDMIEVARRIRQDDGGDIVYAGTSLGSATAIWAAVLAHESNESDVPKALVVVTPPTCYEERESRKKKLRKKVADGGAIENSTAPRRVFQAARDQPVDPAPPPLANPNDSCAVEVLIGSAQSNLPEPERVRAALANVPVLCLAWDCGDVTHPVSSAMTIKDLVPHAELVIASNKEDYDIVKHIREKWSGAIVEFLNRVLSERGDDHDGGDEP</sequence>
<evidence type="ECO:0000256" key="4">
    <source>
        <dbReference type="ARBA" id="ARBA00023110"/>
    </source>
</evidence>
<evidence type="ECO:0000256" key="5">
    <source>
        <dbReference type="ARBA" id="ARBA00023235"/>
    </source>
</evidence>
<dbReference type="PANTHER" id="PTHR11071">
    <property type="entry name" value="PEPTIDYL-PROLYL CIS-TRANS ISOMERASE"/>
    <property type="match status" value="1"/>
</dbReference>
<dbReference type="PROSITE" id="PS50072">
    <property type="entry name" value="CSA_PPIASE_2"/>
    <property type="match status" value="1"/>
</dbReference>
<dbReference type="GO" id="GO:0006457">
    <property type="term" value="P:protein folding"/>
    <property type="evidence" value="ECO:0007669"/>
    <property type="project" value="InterPro"/>
</dbReference>
<name>A0A1Y5I134_OSTTA</name>
<dbReference type="Proteomes" id="UP000195557">
    <property type="component" value="Unassembled WGS sequence"/>
</dbReference>
<dbReference type="SUPFAM" id="SSF53474">
    <property type="entry name" value="alpha/beta-Hydrolases"/>
    <property type="match status" value="1"/>
</dbReference>
<proteinExistence type="inferred from homology"/>
<evidence type="ECO:0000256" key="2">
    <source>
        <dbReference type="ARBA" id="ARBA00007365"/>
    </source>
</evidence>
<comment type="catalytic activity">
    <reaction evidence="1">
        <text>[protein]-peptidylproline (omega=180) = [protein]-peptidylproline (omega=0)</text>
        <dbReference type="Rhea" id="RHEA:16237"/>
        <dbReference type="Rhea" id="RHEA-COMP:10747"/>
        <dbReference type="Rhea" id="RHEA-COMP:10748"/>
        <dbReference type="ChEBI" id="CHEBI:83833"/>
        <dbReference type="ChEBI" id="CHEBI:83834"/>
        <dbReference type="EC" id="5.2.1.8"/>
    </reaction>
</comment>
<protein>
    <recommendedName>
        <fullName evidence="3">peptidylprolyl isomerase</fullName>
        <ecNumber evidence="3">5.2.1.8</ecNumber>
    </recommendedName>
</protein>
<evidence type="ECO:0000259" key="6">
    <source>
        <dbReference type="PROSITE" id="PS50072"/>
    </source>
</evidence>
<dbReference type="InterPro" id="IPR029058">
    <property type="entry name" value="AB_hydrolase_fold"/>
</dbReference>
<evidence type="ECO:0000256" key="3">
    <source>
        <dbReference type="ARBA" id="ARBA00013194"/>
    </source>
</evidence>
<evidence type="ECO:0000313" key="7">
    <source>
        <dbReference type="EMBL" id="OUS43241.1"/>
    </source>
</evidence>
<dbReference type="Pfam" id="PF00160">
    <property type="entry name" value="Pro_isomerase"/>
    <property type="match status" value="1"/>
</dbReference>
<dbReference type="Gene3D" id="2.40.100.10">
    <property type="entry name" value="Cyclophilin-like"/>
    <property type="match status" value="1"/>
</dbReference>
<dbReference type="PANTHER" id="PTHR11071:SF558">
    <property type="entry name" value="YCF3-RELATED"/>
    <property type="match status" value="1"/>
</dbReference>
<dbReference type="EC" id="5.2.1.8" evidence="3"/>
<dbReference type="GO" id="GO:0005737">
    <property type="term" value="C:cytoplasm"/>
    <property type="evidence" value="ECO:0007669"/>
    <property type="project" value="TreeGrafter"/>
</dbReference>
<dbReference type="FunFam" id="2.40.100.10:FF:000025">
    <property type="entry name" value="Peptidyl-prolyl cis-trans isomerase CYP19-2"/>
    <property type="match status" value="1"/>
</dbReference>
<organism evidence="7">
    <name type="scientific">Ostreococcus tauri</name>
    <name type="common">Marine green alga</name>
    <dbReference type="NCBI Taxonomy" id="70448"/>
    <lineage>
        <taxon>Eukaryota</taxon>
        <taxon>Viridiplantae</taxon>
        <taxon>Chlorophyta</taxon>
        <taxon>Mamiellophyceae</taxon>
        <taxon>Mamiellales</taxon>
        <taxon>Bathycoccaceae</taxon>
        <taxon>Ostreococcus</taxon>
    </lineage>
</organism>
<dbReference type="SUPFAM" id="SSF50891">
    <property type="entry name" value="Cyclophilin-like"/>
    <property type="match status" value="1"/>
</dbReference>
<keyword evidence="4" id="KW-0697">Rotamase</keyword>
<dbReference type="InterPro" id="IPR002130">
    <property type="entry name" value="Cyclophilin-type_PPIase_dom"/>
</dbReference>
<evidence type="ECO:0000256" key="1">
    <source>
        <dbReference type="ARBA" id="ARBA00000971"/>
    </source>
</evidence>
<gene>
    <name evidence="7" type="ORF">BE221DRAFT_161258</name>
</gene>
<dbReference type="PROSITE" id="PS00170">
    <property type="entry name" value="CSA_PPIASE_1"/>
    <property type="match status" value="1"/>
</dbReference>
<dbReference type="GO" id="GO:0016018">
    <property type="term" value="F:cyclosporin A binding"/>
    <property type="evidence" value="ECO:0007669"/>
    <property type="project" value="TreeGrafter"/>
</dbReference>
<reference evidence="7" key="1">
    <citation type="submission" date="2017-04" db="EMBL/GenBank/DDBJ databases">
        <title>Population genomics of picophytoplankton unveils novel chromosome hypervariability.</title>
        <authorList>
            <consortium name="DOE Joint Genome Institute"/>
            <person name="Blanc-Mathieu R."/>
            <person name="Krasovec M."/>
            <person name="Hebrard M."/>
            <person name="Yau S."/>
            <person name="Desgranges E."/>
            <person name="Martin J."/>
            <person name="Schackwitz W."/>
            <person name="Kuo A."/>
            <person name="Salin G."/>
            <person name="Donnadieu C."/>
            <person name="Desdevises Y."/>
            <person name="Sanchez-Ferandin S."/>
            <person name="Moreau H."/>
            <person name="Rivals E."/>
            <person name="Grigoriev I.V."/>
            <person name="Grimsley N."/>
            <person name="Eyre-Walker A."/>
            <person name="Piganeau G."/>
        </authorList>
    </citation>
    <scope>NUCLEOTIDE SEQUENCE [LARGE SCALE GENOMIC DNA]</scope>
    <source>
        <strain evidence="7">RCC 1115</strain>
    </source>
</reference>
<dbReference type="InterPro" id="IPR029000">
    <property type="entry name" value="Cyclophilin-like_dom_sf"/>
</dbReference>
<dbReference type="GO" id="GO:0003755">
    <property type="term" value="F:peptidyl-prolyl cis-trans isomerase activity"/>
    <property type="evidence" value="ECO:0007669"/>
    <property type="project" value="UniProtKB-KW"/>
</dbReference>
<dbReference type="PRINTS" id="PR00153">
    <property type="entry name" value="CSAPPISMRASE"/>
</dbReference>
<feature type="domain" description="PPIase cyclophilin-type" evidence="6">
    <location>
        <begin position="50"/>
        <end position="174"/>
    </location>
</feature>
<dbReference type="EMBL" id="KZ155832">
    <property type="protein sequence ID" value="OUS43241.1"/>
    <property type="molecule type" value="Genomic_DNA"/>
</dbReference>
<dbReference type="InterPro" id="IPR020892">
    <property type="entry name" value="Cyclophilin-type_PPIase_CS"/>
</dbReference>
<comment type="similarity">
    <text evidence="2">Belongs to the cyclophilin-type PPIase family.</text>
</comment>
<dbReference type="AlphaFoldDB" id="A0A1Y5I134"/>
<dbReference type="eggNOG" id="ENOG502SUPM">
    <property type="taxonomic scope" value="Eukaryota"/>
</dbReference>
<accession>A0A1Y5I134</accession>